<dbReference type="SMART" id="SM01198">
    <property type="entry name" value="FBA"/>
    <property type="match status" value="1"/>
</dbReference>
<dbReference type="GO" id="GO:0019005">
    <property type="term" value="C:SCF ubiquitin ligase complex"/>
    <property type="evidence" value="ECO:0007669"/>
    <property type="project" value="TreeGrafter"/>
</dbReference>
<dbReference type="PANTHER" id="PTHR12125">
    <property type="entry name" value="F-BOX ONLY PROTEIN 6-LIKE PROTEIN"/>
    <property type="match status" value="1"/>
</dbReference>
<dbReference type="Pfam" id="PF04300">
    <property type="entry name" value="FBA"/>
    <property type="match status" value="1"/>
</dbReference>
<dbReference type="GO" id="GO:0031146">
    <property type="term" value="P:SCF-dependent proteasomal ubiquitin-dependent protein catabolic process"/>
    <property type="evidence" value="ECO:0007669"/>
    <property type="project" value="TreeGrafter"/>
</dbReference>
<name>A0AAE1EWP7_PETCI</name>
<keyword evidence="3" id="KW-1185">Reference proteome</keyword>
<dbReference type="Gene3D" id="1.20.1280.50">
    <property type="match status" value="1"/>
</dbReference>
<protein>
    <recommendedName>
        <fullName evidence="1">FBA domain-containing protein</fullName>
    </recommendedName>
</protein>
<dbReference type="GO" id="GO:0061630">
    <property type="term" value="F:ubiquitin protein ligase activity"/>
    <property type="evidence" value="ECO:0007669"/>
    <property type="project" value="TreeGrafter"/>
</dbReference>
<dbReference type="SUPFAM" id="SSF81383">
    <property type="entry name" value="F-box domain"/>
    <property type="match status" value="1"/>
</dbReference>
<dbReference type="GO" id="GO:0036503">
    <property type="term" value="P:ERAD pathway"/>
    <property type="evidence" value="ECO:0007669"/>
    <property type="project" value="TreeGrafter"/>
</dbReference>
<dbReference type="GO" id="GO:0005737">
    <property type="term" value="C:cytoplasm"/>
    <property type="evidence" value="ECO:0007669"/>
    <property type="project" value="UniProtKB-ARBA"/>
</dbReference>
<feature type="domain" description="FBA" evidence="1">
    <location>
        <begin position="108"/>
        <end position="290"/>
    </location>
</feature>
<dbReference type="InterPro" id="IPR001810">
    <property type="entry name" value="F-box_dom"/>
</dbReference>
<dbReference type="Proteomes" id="UP001286313">
    <property type="component" value="Unassembled WGS sequence"/>
</dbReference>
<dbReference type="SUPFAM" id="SSF49785">
    <property type="entry name" value="Galactose-binding domain-like"/>
    <property type="match status" value="1"/>
</dbReference>
<comment type="caution">
    <text evidence="2">The sequence shown here is derived from an EMBL/GenBank/DDBJ whole genome shotgun (WGS) entry which is preliminary data.</text>
</comment>
<dbReference type="EMBL" id="JAWQEG010004089">
    <property type="protein sequence ID" value="KAK3863055.1"/>
    <property type="molecule type" value="Genomic_DNA"/>
</dbReference>
<reference evidence="2" key="1">
    <citation type="submission" date="2023-10" db="EMBL/GenBank/DDBJ databases">
        <title>Genome assemblies of two species of porcelain crab, Petrolisthes cinctipes and Petrolisthes manimaculis (Anomura: Porcellanidae).</title>
        <authorList>
            <person name="Angst P."/>
        </authorList>
    </citation>
    <scope>NUCLEOTIDE SEQUENCE</scope>
    <source>
        <strain evidence="2">PB745_01</strain>
        <tissue evidence="2">Gill</tissue>
    </source>
</reference>
<evidence type="ECO:0000313" key="3">
    <source>
        <dbReference type="Proteomes" id="UP001286313"/>
    </source>
</evidence>
<dbReference type="InterPro" id="IPR039752">
    <property type="entry name" value="F-box_only"/>
</dbReference>
<dbReference type="FunFam" id="2.60.120.260:FF:000012">
    <property type="entry name" value="F-box only protein 2"/>
    <property type="match status" value="1"/>
</dbReference>
<dbReference type="InterPro" id="IPR036047">
    <property type="entry name" value="F-box-like_dom_sf"/>
</dbReference>
<evidence type="ECO:0000313" key="2">
    <source>
        <dbReference type="EMBL" id="KAK3863055.1"/>
    </source>
</evidence>
<evidence type="ECO:0000259" key="1">
    <source>
        <dbReference type="PROSITE" id="PS51114"/>
    </source>
</evidence>
<dbReference type="AlphaFoldDB" id="A0AAE1EWP7"/>
<dbReference type="GO" id="GO:0006516">
    <property type="term" value="P:glycoprotein catabolic process"/>
    <property type="evidence" value="ECO:0007669"/>
    <property type="project" value="TreeGrafter"/>
</dbReference>
<accession>A0AAE1EWP7</accession>
<dbReference type="InterPro" id="IPR007397">
    <property type="entry name" value="F-box-assoc_dom"/>
</dbReference>
<proteinExistence type="predicted"/>
<dbReference type="Gene3D" id="2.60.120.260">
    <property type="entry name" value="Galactose-binding domain-like"/>
    <property type="match status" value="1"/>
</dbReference>
<dbReference type="Pfam" id="PF12937">
    <property type="entry name" value="F-box-like"/>
    <property type="match status" value="1"/>
</dbReference>
<gene>
    <name evidence="2" type="ORF">Pcinc_031130</name>
</gene>
<dbReference type="InterPro" id="IPR008979">
    <property type="entry name" value="Galactose-bd-like_sf"/>
</dbReference>
<organism evidence="2 3">
    <name type="scientific">Petrolisthes cinctipes</name>
    <name type="common">Flat porcelain crab</name>
    <dbReference type="NCBI Taxonomy" id="88211"/>
    <lineage>
        <taxon>Eukaryota</taxon>
        <taxon>Metazoa</taxon>
        <taxon>Ecdysozoa</taxon>
        <taxon>Arthropoda</taxon>
        <taxon>Crustacea</taxon>
        <taxon>Multicrustacea</taxon>
        <taxon>Malacostraca</taxon>
        <taxon>Eumalacostraca</taxon>
        <taxon>Eucarida</taxon>
        <taxon>Decapoda</taxon>
        <taxon>Pleocyemata</taxon>
        <taxon>Anomura</taxon>
        <taxon>Galatheoidea</taxon>
        <taxon>Porcellanidae</taxon>
        <taxon>Petrolisthes</taxon>
    </lineage>
</organism>
<sequence length="290" mass="33413">MFSHIISRFKNASEGRGTHEVNTDNGYNWCGHLIPEDVIINILTYVPAKDLIKSGVIVCKYWHHLLNCQHFWFLKLKIDGVRISNARRQRLQTEEDERKIIYIIQGLCSGKLPFNQNLILNPSGRDRFEHWRVGHGGDRMIIECPPVGSDEIPGEAGLPTQHCFVTSYHPCTRIQVIDLEKRGINAWIMDILKPEIHICEWVCARWDCNSRSFVEVRLQRVGECDTEVAMEWSSLDNDVLCRQWYKMSRVIEDYPEGINNITYSSTGQDHQFWAGHYGAKTAGSTVVLVI</sequence>
<dbReference type="PROSITE" id="PS51114">
    <property type="entry name" value="FBA"/>
    <property type="match status" value="1"/>
</dbReference>
<dbReference type="PANTHER" id="PTHR12125:SF5">
    <property type="entry name" value="F-BOX DOMAIN-CONTAINING PROTEIN"/>
    <property type="match status" value="1"/>
</dbReference>